<dbReference type="AlphaFoldDB" id="A0A8K0TDZ9"/>
<dbReference type="Gene3D" id="3.30.70.330">
    <property type="match status" value="1"/>
</dbReference>
<feature type="domain" description="RRM" evidence="4">
    <location>
        <begin position="26"/>
        <end position="106"/>
    </location>
</feature>
<name>A0A8K0TDZ9_9PEZI</name>
<feature type="compositionally biased region" description="Acidic residues" evidence="3">
    <location>
        <begin position="180"/>
        <end position="199"/>
    </location>
</feature>
<dbReference type="InterPro" id="IPR012677">
    <property type="entry name" value="Nucleotide-bd_a/b_plait_sf"/>
</dbReference>
<sequence>MAAVAPRGLPHNANLPAKVTSIPPNQTLYVTNLPSAKIQKEDLRTELYMLFSTYGPVLDIVAMKTMKMRGQAHITFRDVQTSTQAMRSLEGFEFLGSQLKIQYAKSKSNHVAKLDGTFKMAGGAAEVEVTSLQQRIFNAPTSGATAPAAGAPAAAKSAGDQTMRDTNSPDTRGQKRQRDEEEEEDSDSDVAMEEDSDDD</sequence>
<evidence type="ECO:0000313" key="5">
    <source>
        <dbReference type="EMBL" id="KAH7358832.1"/>
    </source>
</evidence>
<dbReference type="GO" id="GO:0097157">
    <property type="term" value="F:pre-mRNA intronic binding"/>
    <property type="evidence" value="ECO:0007669"/>
    <property type="project" value="TreeGrafter"/>
</dbReference>
<evidence type="ECO:0000256" key="2">
    <source>
        <dbReference type="PROSITE-ProRule" id="PRU00176"/>
    </source>
</evidence>
<dbReference type="FunFam" id="3.30.70.330:FF:000572">
    <property type="entry name" value="U1 small nuclear ribonucleoprotein A"/>
    <property type="match status" value="1"/>
</dbReference>
<evidence type="ECO:0000256" key="3">
    <source>
        <dbReference type="SAM" id="MobiDB-lite"/>
    </source>
</evidence>
<dbReference type="InterPro" id="IPR000504">
    <property type="entry name" value="RRM_dom"/>
</dbReference>
<dbReference type="EMBL" id="JAGPXD010000004">
    <property type="protein sequence ID" value="KAH7358832.1"/>
    <property type="molecule type" value="Genomic_DNA"/>
</dbReference>
<evidence type="ECO:0000256" key="1">
    <source>
        <dbReference type="ARBA" id="ARBA00022884"/>
    </source>
</evidence>
<feature type="compositionally biased region" description="Low complexity" evidence="3">
    <location>
        <begin position="141"/>
        <end position="159"/>
    </location>
</feature>
<dbReference type="SUPFAM" id="SSF54928">
    <property type="entry name" value="RNA-binding domain, RBD"/>
    <property type="match status" value="1"/>
</dbReference>
<dbReference type="InterPro" id="IPR035979">
    <property type="entry name" value="RBD_domain_sf"/>
</dbReference>
<dbReference type="SMART" id="SM00360">
    <property type="entry name" value="RRM"/>
    <property type="match status" value="1"/>
</dbReference>
<evidence type="ECO:0000259" key="4">
    <source>
        <dbReference type="PROSITE" id="PS50102"/>
    </source>
</evidence>
<dbReference type="GO" id="GO:0030626">
    <property type="term" value="F:U12 snRNA binding"/>
    <property type="evidence" value="ECO:0007669"/>
    <property type="project" value="TreeGrafter"/>
</dbReference>
<feature type="region of interest" description="Disordered" evidence="3">
    <location>
        <begin position="141"/>
        <end position="199"/>
    </location>
</feature>
<dbReference type="OrthoDB" id="277802at2759"/>
<reference evidence="5" key="1">
    <citation type="journal article" date="2021" name="Nat. Commun.">
        <title>Genetic determinants of endophytism in the Arabidopsis root mycobiome.</title>
        <authorList>
            <person name="Mesny F."/>
            <person name="Miyauchi S."/>
            <person name="Thiergart T."/>
            <person name="Pickel B."/>
            <person name="Atanasova L."/>
            <person name="Karlsson M."/>
            <person name="Huettel B."/>
            <person name="Barry K.W."/>
            <person name="Haridas S."/>
            <person name="Chen C."/>
            <person name="Bauer D."/>
            <person name="Andreopoulos W."/>
            <person name="Pangilinan J."/>
            <person name="LaButti K."/>
            <person name="Riley R."/>
            <person name="Lipzen A."/>
            <person name="Clum A."/>
            <person name="Drula E."/>
            <person name="Henrissat B."/>
            <person name="Kohler A."/>
            <person name="Grigoriev I.V."/>
            <person name="Martin F.M."/>
            <person name="Hacquard S."/>
        </authorList>
    </citation>
    <scope>NUCLEOTIDE SEQUENCE</scope>
    <source>
        <strain evidence="5">MPI-CAGE-AT-0016</strain>
    </source>
</reference>
<keyword evidence="1 2" id="KW-0694">RNA-binding</keyword>
<protein>
    <recommendedName>
        <fullName evidence="4">RRM domain-containing protein</fullName>
    </recommendedName>
</protein>
<proteinExistence type="predicted"/>
<dbReference type="Pfam" id="PF00076">
    <property type="entry name" value="RRM_1"/>
    <property type="match status" value="1"/>
</dbReference>
<keyword evidence="6" id="KW-1185">Reference proteome</keyword>
<gene>
    <name evidence="5" type="ORF">B0T11DRAFT_330578</name>
</gene>
<organism evidence="5 6">
    <name type="scientific">Plectosphaerella cucumerina</name>
    <dbReference type="NCBI Taxonomy" id="40658"/>
    <lineage>
        <taxon>Eukaryota</taxon>
        <taxon>Fungi</taxon>
        <taxon>Dikarya</taxon>
        <taxon>Ascomycota</taxon>
        <taxon>Pezizomycotina</taxon>
        <taxon>Sordariomycetes</taxon>
        <taxon>Hypocreomycetidae</taxon>
        <taxon>Glomerellales</taxon>
        <taxon>Plectosphaerellaceae</taxon>
        <taxon>Plectosphaerella</taxon>
    </lineage>
</organism>
<dbReference type="PROSITE" id="PS50102">
    <property type="entry name" value="RRM"/>
    <property type="match status" value="1"/>
</dbReference>
<dbReference type="PANTHER" id="PTHR16105:SF0">
    <property type="entry name" value="RNA-BINDING REGION-CONTAINING PROTEIN 3"/>
    <property type="match status" value="1"/>
</dbReference>
<dbReference type="InterPro" id="IPR045164">
    <property type="entry name" value="RBM41/RNPC3"/>
</dbReference>
<evidence type="ECO:0000313" key="6">
    <source>
        <dbReference type="Proteomes" id="UP000813385"/>
    </source>
</evidence>
<accession>A0A8K0TDZ9</accession>
<comment type="caution">
    <text evidence="5">The sequence shown here is derived from an EMBL/GenBank/DDBJ whole genome shotgun (WGS) entry which is preliminary data.</text>
</comment>
<dbReference type="CDD" id="cd12246">
    <property type="entry name" value="RRM1_U1A_like"/>
    <property type="match status" value="1"/>
</dbReference>
<dbReference type="GO" id="GO:0000398">
    <property type="term" value="P:mRNA splicing, via spliceosome"/>
    <property type="evidence" value="ECO:0007669"/>
    <property type="project" value="TreeGrafter"/>
</dbReference>
<dbReference type="Proteomes" id="UP000813385">
    <property type="component" value="Unassembled WGS sequence"/>
</dbReference>
<dbReference type="PANTHER" id="PTHR16105">
    <property type="entry name" value="RNA-BINDING REGION-CONTAINING PROTEIN 3"/>
    <property type="match status" value="1"/>
</dbReference>